<accession>A0ABU5INL2</accession>
<name>A0ABU5INL2_9BURK</name>
<protein>
    <submittedName>
        <fullName evidence="1">YfiR family protein</fullName>
    </submittedName>
</protein>
<dbReference type="Proteomes" id="UP001293718">
    <property type="component" value="Unassembled WGS sequence"/>
</dbReference>
<proteinExistence type="predicted"/>
<organism evidence="1 2">
    <name type="scientific">Azohydromonas lata</name>
    <dbReference type="NCBI Taxonomy" id="45677"/>
    <lineage>
        <taxon>Bacteria</taxon>
        <taxon>Pseudomonadati</taxon>
        <taxon>Pseudomonadota</taxon>
        <taxon>Betaproteobacteria</taxon>
        <taxon>Burkholderiales</taxon>
        <taxon>Sphaerotilaceae</taxon>
        <taxon>Azohydromonas</taxon>
    </lineage>
</organism>
<reference evidence="1 2" key="1">
    <citation type="submission" date="2023-11" db="EMBL/GenBank/DDBJ databases">
        <title>Draft genome of Azohydromonas lata strain H1 (DSM1123), a polyhydroxyalkanoate producer.</title>
        <authorList>
            <person name="Traversa D."/>
            <person name="D'Addabbo P."/>
            <person name="Pazzani C."/>
            <person name="Manzari C."/>
            <person name="Chiara M."/>
            <person name="Scrascia M."/>
        </authorList>
    </citation>
    <scope>NUCLEOTIDE SEQUENCE [LARGE SCALE GENOMIC DNA]</scope>
    <source>
        <strain evidence="1 2">H1</strain>
    </source>
</reference>
<dbReference type="InterPro" id="IPR025293">
    <property type="entry name" value="YfiR/HmsC-like"/>
</dbReference>
<dbReference type="Pfam" id="PF13689">
    <property type="entry name" value="DUF4154"/>
    <property type="match status" value="1"/>
</dbReference>
<keyword evidence="2" id="KW-1185">Reference proteome</keyword>
<dbReference type="RefSeq" id="WP_066334457.1">
    <property type="nucleotide sequence ID" value="NZ_JAXOJX010000071.1"/>
</dbReference>
<evidence type="ECO:0000313" key="2">
    <source>
        <dbReference type="Proteomes" id="UP001293718"/>
    </source>
</evidence>
<evidence type="ECO:0000313" key="1">
    <source>
        <dbReference type="EMBL" id="MDZ5460493.1"/>
    </source>
</evidence>
<comment type="caution">
    <text evidence="1">The sequence shown here is derived from an EMBL/GenBank/DDBJ whole genome shotgun (WGS) entry which is preliminary data.</text>
</comment>
<sequence length="205" mass="22023">MAQYRGPGCHAPQGQGTRRRALRRLGLPLMMAAALSCQALTSPRAAAQPASAAEYQVKAAFLVKFGGYVEWPALAFDTRESPFVIAVAAQDIVAEEVERAAATATVDGHPVQVRRVERLDAGLGAHLLFMDQSRNGQLADTLLLLRGRPLLIVTESDQGLALGGMINFVIVENKVRFDIALAPAEASQLKISARLLAVARRVLRS</sequence>
<dbReference type="EMBL" id="JAXOJX010000071">
    <property type="protein sequence ID" value="MDZ5460493.1"/>
    <property type="molecule type" value="Genomic_DNA"/>
</dbReference>
<gene>
    <name evidence="1" type="ORF">SM757_28320</name>
</gene>